<protein>
    <recommendedName>
        <fullName evidence="4">Sporulation integral membrane protein YlbJ</fullName>
    </recommendedName>
</protein>
<evidence type="ECO:0000313" key="2">
    <source>
        <dbReference type="EMBL" id="HIU98971.1"/>
    </source>
</evidence>
<gene>
    <name evidence="2" type="ORF">IAC73_03915</name>
</gene>
<accession>A0A9D1NA77</accession>
<reference evidence="2" key="1">
    <citation type="submission" date="2020-10" db="EMBL/GenBank/DDBJ databases">
        <authorList>
            <person name="Gilroy R."/>
        </authorList>
    </citation>
    <scope>NUCLEOTIDE SEQUENCE</scope>
    <source>
        <strain evidence="2">10406</strain>
    </source>
</reference>
<feature type="transmembrane region" description="Helical" evidence="1">
    <location>
        <begin position="43"/>
        <end position="62"/>
    </location>
</feature>
<feature type="transmembrane region" description="Helical" evidence="1">
    <location>
        <begin position="116"/>
        <end position="136"/>
    </location>
</feature>
<organism evidence="2 3">
    <name type="scientific">Candidatus Limadaptatus stercoripullorum</name>
    <dbReference type="NCBI Taxonomy" id="2840846"/>
    <lineage>
        <taxon>Bacteria</taxon>
        <taxon>Bacillati</taxon>
        <taxon>Bacillota</taxon>
        <taxon>Clostridia</taxon>
        <taxon>Eubacteriales</taxon>
        <taxon>Candidatus Limadaptatus</taxon>
    </lineage>
</organism>
<evidence type="ECO:0000256" key="1">
    <source>
        <dbReference type="SAM" id="Phobius"/>
    </source>
</evidence>
<dbReference type="EMBL" id="DVOE01000058">
    <property type="protein sequence ID" value="HIU98971.1"/>
    <property type="molecule type" value="Genomic_DNA"/>
</dbReference>
<keyword evidence="1" id="KW-0472">Membrane</keyword>
<comment type="caution">
    <text evidence="2">The sequence shown here is derived from an EMBL/GenBank/DDBJ whole genome shotgun (WGS) entry which is preliminary data.</text>
</comment>
<name>A0A9D1NA77_9FIRM</name>
<dbReference type="AlphaFoldDB" id="A0A9D1NA77"/>
<evidence type="ECO:0000313" key="3">
    <source>
        <dbReference type="Proteomes" id="UP000886857"/>
    </source>
</evidence>
<feature type="transmembrane region" description="Helical" evidence="1">
    <location>
        <begin position="300"/>
        <end position="321"/>
    </location>
</feature>
<proteinExistence type="predicted"/>
<dbReference type="Proteomes" id="UP000886857">
    <property type="component" value="Unassembled WGS sequence"/>
</dbReference>
<reference evidence="2" key="2">
    <citation type="journal article" date="2021" name="PeerJ">
        <title>Extensive microbial diversity within the chicken gut microbiome revealed by metagenomics and culture.</title>
        <authorList>
            <person name="Gilroy R."/>
            <person name="Ravi A."/>
            <person name="Getino M."/>
            <person name="Pursley I."/>
            <person name="Horton D.L."/>
            <person name="Alikhan N.F."/>
            <person name="Baker D."/>
            <person name="Gharbi K."/>
            <person name="Hall N."/>
            <person name="Watson M."/>
            <person name="Adriaenssens E.M."/>
            <person name="Foster-Nyarko E."/>
            <person name="Jarju S."/>
            <person name="Secka A."/>
            <person name="Antonio M."/>
            <person name="Oren A."/>
            <person name="Chaudhuri R.R."/>
            <person name="La Ragione R."/>
            <person name="Hildebrand F."/>
            <person name="Pallen M.J."/>
        </authorList>
    </citation>
    <scope>NUCLEOTIDE SEQUENCE</scope>
    <source>
        <strain evidence="2">10406</strain>
    </source>
</reference>
<feature type="transmembrane region" description="Helical" evidence="1">
    <location>
        <begin position="142"/>
        <end position="161"/>
    </location>
</feature>
<keyword evidence="1" id="KW-1133">Transmembrane helix</keyword>
<keyword evidence="1" id="KW-0812">Transmembrane</keyword>
<feature type="transmembrane region" description="Helical" evidence="1">
    <location>
        <begin position="261"/>
        <end position="279"/>
    </location>
</feature>
<sequence>MKRVLPALAVTAFMCLIAADPAYFSASAARGLALFAASVLPSVFPFFFCSTLLTAIGAARALSRLGAKPVRVLFDAPPEGAYALTLSWLSGYPVGAATTADLYACGAVDARGAAKLATVASTSGPAFLIGAVGGAMLDSPGAGALLLAAHYASSVLTGVLLRKLGDRPRKCRASRAAVCALDTDTALADSIRSSVLGMLTVGGYVVIGGMLADALSLTGIERAVSALIPGDAANALLGVIYGGIEMTRGCVTAAECASFPLAAASIAFTAAFGGLSVLLQSHSFLSRCGISFRSLFARKLLQGVVAAGITFALALVFNNYLT</sequence>
<feature type="transmembrane region" description="Helical" evidence="1">
    <location>
        <begin position="195"/>
        <end position="212"/>
    </location>
</feature>
<evidence type="ECO:0008006" key="4">
    <source>
        <dbReference type="Google" id="ProtNLM"/>
    </source>
</evidence>